<dbReference type="InterPro" id="IPR023415">
    <property type="entry name" value="LDLR_class-A_CS"/>
</dbReference>
<feature type="disulfide bond" evidence="14">
    <location>
        <begin position="32"/>
        <end position="50"/>
    </location>
</feature>
<evidence type="ECO:0000256" key="15">
    <source>
        <dbReference type="PROSITE-ProRule" id="PRU00461"/>
    </source>
</evidence>
<dbReference type="SMART" id="SM00135">
    <property type="entry name" value="LY"/>
    <property type="match status" value="10"/>
</dbReference>
<dbReference type="PROSITE" id="PS51120">
    <property type="entry name" value="LDLRB"/>
    <property type="match status" value="8"/>
</dbReference>
<dbReference type="SUPFAM" id="SSF57196">
    <property type="entry name" value="EGF/Laminin"/>
    <property type="match status" value="2"/>
</dbReference>
<feature type="disulfide bond" evidence="14">
    <location>
        <begin position="914"/>
        <end position="932"/>
    </location>
</feature>
<comment type="similarity">
    <text evidence="2">Belongs to the EGF domain peptide family.</text>
</comment>
<dbReference type="Pfam" id="PF00058">
    <property type="entry name" value="Ldl_recept_b"/>
    <property type="match status" value="5"/>
</dbReference>
<dbReference type="CDD" id="cd00112">
    <property type="entry name" value="LDLa"/>
    <property type="match status" value="4"/>
</dbReference>
<evidence type="ECO:0000256" key="4">
    <source>
        <dbReference type="ARBA" id="ARBA00022536"/>
    </source>
</evidence>
<feature type="disulfide bond" evidence="14">
    <location>
        <begin position="1001"/>
        <end position="1016"/>
    </location>
</feature>
<feature type="repeat" description="LDL-receptor class B" evidence="15">
    <location>
        <begin position="633"/>
        <end position="676"/>
    </location>
</feature>
<dbReference type="GO" id="GO:0016324">
    <property type="term" value="C:apical plasma membrane"/>
    <property type="evidence" value="ECO:0007669"/>
    <property type="project" value="TreeGrafter"/>
</dbReference>
<feature type="repeat" description="LDL-receptor class B" evidence="15">
    <location>
        <begin position="771"/>
        <end position="813"/>
    </location>
</feature>
<evidence type="ECO:0000256" key="12">
    <source>
        <dbReference type="ARBA" id="ARBA00023170"/>
    </source>
</evidence>
<proteinExistence type="inferred from homology"/>
<feature type="disulfide bond" evidence="14">
    <location>
        <begin position="950"/>
        <end position="968"/>
    </location>
</feature>
<feature type="repeat" description="LDL-receptor class B" evidence="15">
    <location>
        <begin position="237"/>
        <end position="279"/>
    </location>
</feature>
<dbReference type="InterPro" id="IPR036055">
    <property type="entry name" value="LDL_receptor-like_sf"/>
</dbReference>
<dbReference type="RefSeq" id="XP_020895889.2">
    <property type="nucleotide sequence ID" value="XM_021040230.2"/>
</dbReference>
<dbReference type="SUPFAM" id="SSF57424">
    <property type="entry name" value="LDL receptor-like module"/>
    <property type="match status" value="7"/>
</dbReference>
<dbReference type="OMA" id="NNRYTAI"/>
<dbReference type="PROSITE" id="PS50068">
    <property type="entry name" value="LDLRA_2"/>
    <property type="match status" value="7"/>
</dbReference>
<dbReference type="Gene3D" id="2.120.10.30">
    <property type="entry name" value="TolB, C-terminal domain"/>
    <property type="match status" value="2"/>
</dbReference>
<dbReference type="InterPro" id="IPR011042">
    <property type="entry name" value="6-blade_b-propeller_TolB-like"/>
</dbReference>
<evidence type="ECO:0000256" key="9">
    <source>
        <dbReference type="ARBA" id="ARBA00022989"/>
    </source>
</evidence>
<keyword evidence="5" id="KW-0254">Endocytosis</keyword>
<feature type="signal peptide" evidence="16">
    <location>
        <begin position="1"/>
        <end position="21"/>
    </location>
</feature>
<keyword evidence="19" id="KW-1185">Reference proteome</keyword>
<dbReference type="EnsemblMetazoa" id="XM_021040230.2">
    <property type="protein sequence ID" value="XP_020895889.2"/>
    <property type="gene ID" value="LOC110234829"/>
</dbReference>
<feature type="repeat" description="LDL-receptor class B" evidence="15">
    <location>
        <begin position="725"/>
        <end position="770"/>
    </location>
</feature>
<feature type="domain" description="EGF-like" evidence="17">
    <location>
        <begin position="24"/>
        <end position="60"/>
    </location>
</feature>
<feature type="disulfide bond" evidence="14">
    <location>
        <begin position="989"/>
        <end position="1007"/>
    </location>
</feature>
<feature type="repeat" description="LDL-receptor class B" evidence="15">
    <location>
        <begin position="326"/>
        <end position="368"/>
    </location>
</feature>
<dbReference type="PANTHER" id="PTHR22722">
    <property type="entry name" value="LOW-DENSITY LIPOPROTEIN RECEPTOR-RELATED PROTEIN 2-RELATED"/>
    <property type="match status" value="1"/>
</dbReference>
<dbReference type="GeneID" id="110234829"/>
<evidence type="ECO:0000256" key="14">
    <source>
        <dbReference type="PROSITE-ProRule" id="PRU00124"/>
    </source>
</evidence>
<feature type="disulfide bond" evidence="14">
    <location>
        <begin position="109"/>
        <end position="127"/>
    </location>
</feature>
<dbReference type="PANTHER" id="PTHR22722:SF14">
    <property type="entry name" value="MEGALIN, ISOFORM A"/>
    <property type="match status" value="1"/>
</dbReference>
<keyword evidence="13" id="KW-0325">Glycoprotein</keyword>
<feature type="repeat" description="LDL-receptor class B" evidence="15">
    <location>
        <begin position="677"/>
        <end position="724"/>
    </location>
</feature>
<dbReference type="FunFam" id="4.10.400.10:FF:000011">
    <property type="entry name" value="Low-density lipoprotein receptor-related protein 1"/>
    <property type="match status" value="4"/>
</dbReference>
<evidence type="ECO:0000256" key="10">
    <source>
        <dbReference type="ARBA" id="ARBA00023136"/>
    </source>
</evidence>
<dbReference type="Proteomes" id="UP000887567">
    <property type="component" value="Unplaced"/>
</dbReference>
<evidence type="ECO:0000259" key="17">
    <source>
        <dbReference type="SMART" id="SM00181"/>
    </source>
</evidence>
<dbReference type="SMART" id="SM00181">
    <property type="entry name" value="EGF"/>
    <property type="match status" value="7"/>
</dbReference>
<dbReference type="GO" id="GO:0006898">
    <property type="term" value="P:receptor-mediated endocytosis"/>
    <property type="evidence" value="ECO:0007669"/>
    <property type="project" value="TreeGrafter"/>
</dbReference>
<dbReference type="PROSITE" id="PS01209">
    <property type="entry name" value="LDLRA_1"/>
    <property type="match status" value="3"/>
</dbReference>
<feature type="domain" description="EGF-like" evidence="17">
    <location>
        <begin position="63"/>
        <end position="99"/>
    </location>
</feature>
<dbReference type="InterPro" id="IPR000742">
    <property type="entry name" value="EGF"/>
</dbReference>
<name>A0A913WY17_EXADI</name>
<feature type="disulfide bond" evidence="14">
    <location>
        <begin position="466"/>
        <end position="484"/>
    </location>
</feature>
<reference evidence="18" key="1">
    <citation type="submission" date="2022-11" db="UniProtKB">
        <authorList>
            <consortium name="EnsemblMetazoa"/>
        </authorList>
    </citation>
    <scope>IDENTIFICATION</scope>
</reference>
<feature type="disulfide bond" evidence="14">
    <location>
        <begin position="25"/>
        <end position="37"/>
    </location>
</feature>
<keyword evidence="7 16" id="KW-0732">Signal</keyword>
<evidence type="ECO:0000256" key="3">
    <source>
        <dbReference type="ARBA" id="ARBA00022475"/>
    </source>
</evidence>
<sequence length="1026" mass="114662">MKMERSLFLLLVVGSFVPLHAEKTCNSNQFTCGNGKCISRGWKCDGQDDCGDGTDESNCTKITCNSNQFACGNGKCIPGTWKCDGDDDCGDGTDESNCRKTCHSNQFACGNGKCILRRWKCDGDDDCGDGTDESNCRKTCHSNQSDFILGPKPFIIFASRHDIRKVSLDSQKISMLVPNVRRVVALDYDYSTGTIFWLDMITETIRSASLKNPSIQRVIVNESIDNPEGLSFDWVNRRLYWTDEGFRTISVVDLDGRNRLELVKIGLHKPRAIKVYPSTGYMFWTDWGDSPKIERCGMNGDPKTRQAIVTTNLKWPNGLTIDFTTNKLIWADSKLQKIESANFDGSQRRVILRKDVGHPFAIDVFQDTLYVSSWRPRNIYMVDKSTGKNKTVTSTIVTPMGIRIYHQQKQPKGMNPCGSNNGGCSHICLLAPRPKTHTCHCPEGMELLPDGKTCQAKTCNSNQFACGNGKCIPGTWKCDGDDDCGDGTDESLPGSMGGNLTLPCNLTEKQYSDKINGCSNRLLSMWTTNRGDPNLCREYKLTKDCVKNILETRCHFSSLDWFSELVNLTLGEYNPFCKNGIDPPPSPIGIKPFIIIAFGQNIRKVSLDSKRFSVLVKVSTGNAIVIDYDYLTSTLYWADQSTKAIKSASLKNPSIQRTLVNESIYLAEGLSVDWVNRKLYWTDFGDNGFNKTISVVDLDGNNRLTLIKLTIREKPAAITVYPSTGYMFWTDWGESPKIERCGMNGDPKTRQAIVTTNLKWPFGLTMDHTIKKIFWCDQNLKKLESANLDGSQRRVILSKDAGFPFAVDVFQEMLYVSNYVEKENIYMVDKFTGKNKTVLLDSYHYPFRLRIYHQQKQPKGINPCGSNNGGCSHICLLAPRPKTHTCHCPEGMELLSDGKTCNNSESKSSDRLICANGVLIPVQWKCDGSDDCGDGTDEFNCTCSSDEFVCGNGKCISAKWKCNGISDCDNGTDEMNCKPVTCKSNQFTCDNGKCFPKSFMCDNVKDCSDGTDESNCRKTCHSFQFA</sequence>
<evidence type="ECO:0000313" key="19">
    <source>
        <dbReference type="Proteomes" id="UP000887567"/>
    </source>
</evidence>
<evidence type="ECO:0000256" key="8">
    <source>
        <dbReference type="ARBA" id="ARBA00022737"/>
    </source>
</evidence>
<feature type="disulfide bond" evidence="14">
    <location>
        <begin position="962"/>
        <end position="977"/>
    </location>
</feature>
<feature type="disulfide bond" evidence="14">
    <location>
        <begin position="44"/>
        <end position="59"/>
    </location>
</feature>
<dbReference type="InterPro" id="IPR002172">
    <property type="entry name" value="LDrepeatLR_classA_rpt"/>
</dbReference>
<feature type="chain" id="PRO_5036953277" description="EGF-like domain-containing protein" evidence="16">
    <location>
        <begin position="22"/>
        <end position="1026"/>
    </location>
</feature>
<dbReference type="PRINTS" id="PR00261">
    <property type="entry name" value="LDLRECEPTOR"/>
</dbReference>
<dbReference type="GO" id="GO:0043235">
    <property type="term" value="C:receptor complex"/>
    <property type="evidence" value="ECO:0007669"/>
    <property type="project" value="TreeGrafter"/>
</dbReference>
<comment type="subcellular location">
    <subcellularLocation>
        <location evidence="1">Cell membrane</location>
        <topology evidence="1">Single-pass type I membrane protein</topology>
    </subcellularLocation>
</comment>
<keyword evidence="6" id="KW-0812">Transmembrane</keyword>
<feature type="disulfide bond" evidence="14">
    <location>
        <begin position="71"/>
        <end position="89"/>
    </location>
</feature>
<evidence type="ECO:0000256" key="2">
    <source>
        <dbReference type="ARBA" id="ARBA00006373"/>
    </source>
</evidence>
<dbReference type="FunFam" id="2.120.10.30:FF:000008">
    <property type="entry name" value="Low-density lipoprotein receptor-related protein 4"/>
    <property type="match status" value="1"/>
</dbReference>
<dbReference type="KEGG" id="epa:110234829"/>
<evidence type="ECO:0000256" key="13">
    <source>
        <dbReference type="ARBA" id="ARBA00023180"/>
    </source>
</evidence>
<dbReference type="OrthoDB" id="72419at2759"/>
<evidence type="ECO:0000256" key="5">
    <source>
        <dbReference type="ARBA" id="ARBA00022583"/>
    </source>
</evidence>
<keyword evidence="12" id="KW-0675">Receptor</keyword>
<evidence type="ECO:0000313" key="18">
    <source>
        <dbReference type="EnsemblMetazoa" id="XP_020895889.2"/>
    </source>
</evidence>
<feature type="domain" description="EGF-like" evidence="17">
    <location>
        <begin position="101"/>
        <end position="137"/>
    </location>
</feature>
<feature type="disulfide bond" evidence="14">
    <location>
        <begin position="121"/>
        <end position="136"/>
    </location>
</feature>
<dbReference type="InterPro" id="IPR000033">
    <property type="entry name" value="LDLR_classB_rpt"/>
</dbReference>
<evidence type="ECO:0000256" key="11">
    <source>
        <dbReference type="ARBA" id="ARBA00023157"/>
    </source>
</evidence>
<feature type="domain" description="EGF-like" evidence="17">
    <location>
        <begin position="981"/>
        <end position="1017"/>
    </location>
</feature>
<feature type="disulfide bond" evidence="14">
    <location>
        <begin position="83"/>
        <end position="98"/>
    </location>
</feature>
<feature type="repeat" description="LDL-receptor class B" evidence="15">
    <location>
        <begin position="280"/>
        <end position="325"/>
    </location>
</feature>
<keyword evidence="10" id="KW-0472">Membrane</keyword>
<dbReference type="InterPro" id="IPR051221">
    <property type="entry name" value="LDLR-related"/>
</dbReference>
<comment type="caution">
    <text evidence="14">Lacks conserved residue(s) required for the propagation of feature annotation.</text>
</comment>
<keyword evidence="11 14" id="KW-1015">Disulfide bond</keyword>
<keyword evidence="3" id="KW-1003">Cell membrane</keyword>
<feature type="disulfide bond" evidence="14">
    <location>
        <begin position="982"/>
        <end position="994"/>
    </location>
</feature>
<dbReference type="SMART" id="SM00192">
    <property type="entry name" value="LDLa"/>
    <property type="match status" value="7"/>
</dbReference>
<feature type="domain" description="EGF-like" evidence="17">
    <location>
        <begin position="863"/>
        <end position="902"/>
    </location>
</feature>
<feature type="domain" description="EGF-like" evidence="17">
    <location>
        <begin position="942"/>
        <end position="978"/>
    </location>
</feature>
<evidence type="ECO:0000256" key="6">
    <source>
        <dbReference type="ARBA" id="ARBA00022692"/>
    </source>
</evidence>
<feature type="domain" description="EGF-like" evidence="17">
    <location>
        <begin position="416"/>
        <end position="455"/>
    </location>
</feature>
<dbReference type="Pfam" id="PF14670">
    <property type="entry name" value="FXa_inhibition"/>
    <property type="match status" value="2"/>
</dbReference>
<dbReference type="FunFam" id="4.10.400.10:FF:000034">
    <property type="entry name" value="Low-density lipoprotein receptor-related protein 2"/>
    <property type="match status" value="2"/>
</dbReference>
<organism evidence="18 19">
    <name type="scientific">Exaiptasia diaphana</name>
    <name type="common">Tropical sea anemone</name>
    <name type="synonym">Aiptasia pulchella</name>
    <dbReference type="NCBI Taxonomy" id="2652724"/>
    <lineage>
        <taxon>Eukaryota</taxon>
        <taxon>Metazoa</taxon>
        <taxon>Cnidaria</taxon>
        <taxon>Anthozoa</taxon>
        <taxon>Hexacorallia</taxon>
        <taxon>Actiniaria</taxon>
        <taxon>Aiptasiidae</taxon>
        <taxon>Exaiptasia</taxon>
    </lineage>
</organism>
<accession>A0A913WY17</accession>
<dbReference type="GO" id="GO:0042562">
    <property type="term" value="F:hormone binding"/>
    <property type="evidence" value="ECO:0007669"/>
    <property type="project" value="TreeGrafter"/>
</dbReference>
<feature type="disulfide bond" evidence="14">
    <location>
        <begin position="926"/>
        <end position="941"/>
    </location>
</feature>
<feature type="disulfide bond" evidence="14">
    <location>
        <begin position="459"/>
        <end position="471"/>
    </location>
</feature>
<evidence type="ECO:0000256" key="7">
    <source>
        <dbReference type="ARBA" id="ARBA00022729"/>
    </source>
</evidence>
<dbReference type="SUPFAM" id="SSF63825">
    <property type="entry name" value="YWTD domain"/>
    <property type="match status" value="2"/>
</dbReference>
<keyword evidence="4" id="KW-0245">EGF-like domain</keyword>
<dbReference type="FunFam" id="2.120.10.30:FF:000241">
    <property type="entry name" value="Low-density lipoprotein receptor-related protein 6"/>
    <property type="match status" value="1"/>
</dbReference>
<feature type="repeat" description="LDL-receptor class B" evidence="15">
    <location>
        <begin position="193"/>
        <end position="236"/>
    </location>
</feature>
<feature type="disulfide bond" evidence="14">
    <location>
        <begin position="943"/>
        <end position="955"/>
    </location>
</feature>
<dbReference type="AlphaFoldDB" id="A0A913WY17"/>
<evidence type="ECO:0000256" key="1">
    <source>
        <dbReference type="ARBA" id="ARBA00004251"/>
    </source>
</evidence>
<feature type="disulfide bond" evidence="14">
    <location>
        <begin position="102"/>
        <end position="114"/>
    </location>
</feature>
<protein>
    <recommendedName>
        <fullName evidence="17">EGF-like domain-containing protein</fullName>
    </recommendedName>
</protein>
<evidence type="ECO:0000256" key="16">
    <source>
        <dbReference type="SAM" id="SignalP"/>
    </source>
</evidence>
<dbReference type="Pfam" id="PF00057">
    <property type="entry name" value="Ldl_recept_a"/>
    <property type="match status" value="7"/>
</dbReference>
<dbReference type="Gene3D" id="4.10.400.10">
    <property type="entry name" value="Low-density Lipoprotein Receptor"/>
    <property type="match status" value="7"/>
</dbReference>
<keyword evidence="8" id="KW-0677">Repeat</keyword>
<keyword evidence="9" id="KW-1133">Transmembrane helix</keyword>
<feature type="disulfide bond" evidence="14">
    <location>
        <begin position="64"/>
        <end position="76"/>
    </location>
</feature>